<sequence>MLQCLIRFRHHRQGLLLIQLGKYLLFSLQEPAGTKRISNLLRNRDWDHQLLEDCLLEKAITQVE</sequence>
<dbReference type="Proteomes" id="UP001232063">
    <property type="component" value="Unassembled WGS sequence"/>
</dbReference>
<comment type="caution">
    <text evidence="1">The sequence shown here is derived from an EMBL/GenBank/DDBJ whole genome shotgun (WGS) entry which is preliminary data.</text>
</comment>
<gene>
    <name evidence="1" type="ORF">QNI22_36640</name>
</gene>
<reference evidence="1" key="1">
    <citation type="submission" date="2023-05" db="EMBL/GenBank/DDBJ databases">
        <authorList>
            <person name="Zhang X."/>
        </authorList>
    </citation>
    <scope>NUCLEOTIDE SEQUENCE</scope>
    <source>
        <strain evidence="1">BD1B2-1</strain>
    </source>
</reference>
<dbReference type="EMBL" id="JASJOU010000021">
    <property type="protein sequence ID" value="MDJ1506245.1"/>
    <property type="molecule type" value="Genomic_DNA"/>
</dbReference>
<accession>A0AAE3RCZ6</accession>
<name>A0AAE3RCZ6_9BACT</name>
<organism evidence="1 2">
    <name type="scientific">Xanthocytophaga agilis</name>
    <dbReference type="NCBI Taxonomy" id="3048010"/>
    <lineage>
        <taxon>Bacteria</taxon>
        <taxon>Pseudomonadati</taxon>
        <taxon>Bacteroidota</taxon>
        <taxon>Cytophagia</taxon>
        <taxon>Cytophagales</taxon>
        <taxon>Rhodocytophagaceae</taxon>
        <taxon>Xanthocytophaga</taxon>
    </lineage>
</organism>
<evidence type="ECO:0000313" key="1">
    <source>
        <dbReference type="EMBL" id="MDJ1506245.1"/>
    </source>
</evidence>
<protein>
    <submittedName>
        <fullName evidence="1">Uncharacterized protein</fullName>
    </submittedName>
</protein>
<dbReference type="AlphaFoldDB" id="A0AAE3RCZ6"/>
<evidence type="ECO:0000313" key="2">
    <source>
        <dbReference type="Proteomes" id="UP001232063"/>
    </source>
</evidence>
<keyword evidence="2" id="KW-1185">Reference proteome</keyword>
<proteinExistence type="predicted"/>
<dbReference type="RefSeq" id="WP_314519076.1">
    <property type="nucleotide sequence ID" value="NZ_JASJOU010000021.1"/>
</dbReference>